<evidence type="ECO:0000313" key="2">
    <source>
        <dbReference type="EMBL" id="GFN94218.1"/>
    </source>
</evidence>
<reference evidence="2 3" key="1">
    <citation type="journal article" date="2021" name="Elife">
        <title>Chloroplast acquisition without the gene transfer in kleptoplastic sea slugs, Plakobranchus ocellatus.</title>
        <authorList>
            <person name="Maeda T."/>
            <person name="Takahashi S."/>
            <person name="Yoshida T."/>
            <person name="Shimamura S."/>
            <person name="Takaki Y."/>
            <person name="Nagai Y."/>
            <person name="Toyoda A."/>
            <person name="Suzuki Y."/>
            <person name="Arimoto A."/>
            <person name="Ishii H."/>
            <person name="Satoh N."/>
            <person name="Nishiyama T."/>
            <person name="Hasebe M."/>
            <person name="Maruyama T."/>
            <person name="Minagawa J."/>
            <person name="Obokata J."/>
            <person name="Shigenobu S."/>
        </authorList>
    </citation>
    <scope>NUCLEOTIDE SEQUENCE [LARGE SCALE GENOMIC DNA]</scope>
</reference>
<feature type="compositionally biased region" description="Basic and acidic residues" evidence="1">
    <location>
        <begin position="15"/>
        <end position="40"/>
    </location>
</feature>
<feature type="region of interest" description="Disordered" evidence="1">
    <location>
        <begin position="1"/>
        <end position="51"/>
    </location>
</feature>
<gene>
    <name evidence="2" type="ORF">PoB_002072400</name>
</gene>
<dbReference type="EMBL" id="BLXT01002422">
    <property type="protein sequence ID" value="GFN94218.1"/>
    <property type="molecule type" value="Genomic_DNA"/>
</dbReference>
<dbReference type="AlphaFoldDB" id="A0AAV3ZIJ7"/>
<proteinExistence type="predicted"/>
<protein>
    <submittedName>
        <fullName evidence="2">Uncharacterized protein</fullName>
    </submittedName>
</protein>
<keyword evidence="3" id="KW-1185">Reference proteome</keyword>
<name>A0AAV3ZIJ7_9GAST</name>
<dbReference type="Proteomes" id="UP000735302">
    <property type="component" value="Unassembled WGS sequence"/>
</dbReference>
<evidence type="ECO:0000256" key="1">
    <source>
        <dbReference type="SAM" id="MobiDB-lite"/>
    </source>
</evidence>
<organism evidence="2 3">
    <name type="scientific">Plakobranchus ocellatus</name>
    <dbReference type="NCBI Taxonomy" id="259542"/>
    <lineage>
        <taxon>Eukaryota</taxon>
        <taxon>Metazoa</taxon>
        <taxon>Spiralia</taxon>
        <taxon>Lophotrochozoa</taxon>
        <taxon>Mollusca</taxon>
        <taxon>Gastropoda</taxon>
        <taxon>Heterobranchia</taxon>
        <taxon>Euthyneura</taxon>
        <taxon>Panpulmonata</taxon>
        <taxon>Sacoglossa</taxon>
        <taxon>Placobranchoidea</taxon>
        <taxon>Plakobranchidae</taxon>
        <taxon>Plakobranchus</taxon>
    </lineage>
</organism>
<accession>A0AAV3ZIJ7</accession>
<evidence type="ECO:0000313" key="3">
    <source>
        <dbReference type="Proteomes" id="UP000735302"/>
    </source>
</evidence>
<comment type="caution">
    <text evidence="2">The sequence shown here is derived from an EMBL/GenBank/DDBJ whole genome shotgun (WGS) entry which is preliminary data.</text>
</comment>
<sequence length="98" mass="11293">MQAHYPLSHRRKRTRECSENEDERVTTTKNGKGDRLKLEKESEENDTDEKDRTWNRTRLFGLTAPGRALMAVLNRDAVSADGWDSLLTSAHLRSFVAF</sequence>